<reference evidence="2 3" key="1">
    <citation type="submission" date="2021-01" db="EMBL/GenBank/DDBJ databases">
        <title>Whole genome shotgun sequence of Catellatospora chokoriensis NBRC 107358.</title>
        <authorList>
            <person name="Komaki H."/>
            <person name="Tamura T."/>
        </authorList>
    </citation>
    <scope>NUCLEOTIDE SEQUENCE [LARGE SCALE GENOMIC DNA]</scope>
    <source>
        <strain evidence="2 3">NBRC 107358</strain>
    </source>
</reference>
<dbReference type="Proteomes" id="UP000619293">
    <property type="component" value="Unassembled WGS sequence"/>
</dbReference>
<accession>A0A8J3JXU4</accession>
<keyword evidence="1" id="KW-0812">Transmembrane</keyword>
<name>A0A8J3JXU4_9ACTN</name>
<evidence type="ECO:0000313" key="3">
    <source>
        <dbReference type="Proteomes" id="UP000619293"/>
    </source>
</evidence>
<comment type="caution">
    <text evidence="2">The sequence shown here is derived from an EMBL/GenBank/DDBJ whole genome shotgun (WGS) entry which is preliminary data.</text>
</comment>
<feature type="transmembrane region" description="Helical" evidence="1">
    <location>
        <begin position="72"/>
        <end position="92"/>
    </location>
</feature>
<keyword evidence="1" id="KW-0472">Membrane</keyword>
<organism evidence="2 3">
    <name type="scientific">Catellatospora chokoriensis</name>
    <dbReference type="NCBI Taxonomy" id="310353"/>
    <lineage>
        <taxon>Bacteria</taxon>
        <taxon>Bacillati</taxon>
        <taxon>Actinomycetota</taxon>
        <taxon>Actinomycetes</taxon>
        <taxon>Micromonosporales</taxon>
        <taxon>Micromonosporaceae</taxon>
        <taxon>Catellatospora</taxon>
    </lineage>
</organism>
<keyword evidence="3" id="KW-1185">Reference proteome</keyword>
<sequence>MMVELVDAILSAAPQPAIKTLPEVIAGLTSWVVGILAGVATLFLTIGGLRYLAAGGDPAEVERAKTSLRSALVGYALAVLAPVLLSVVQGIVGR</sequence>
<dbReference type="EMBL" id="BONG01000023">
    <property type="protein sequence ID" value="GIF90464.1"/>
    <property type="molecule type" value="Genomic_DNA"/>
</dbReference>
<proteinExistence type="predicted"/>
<protein>
    <recommendedName>
        <fullName evidence="4">TrbC/VIRB2 family protein</fullName>
    </recommendedName>
</protein>
<evidence type="ECO:0008006" key="4">
    <source>
        <dbReference type="Google" id="ProtNLM"/>
    </source>
</evidence>
<evidence type="ECO:0000256" key="1">
    <source>
        <dbReference type="SAM" id="Phobius"/>
    </source>
</evidence>
<evidence type="ECO:0000313" key="2">
    <source>
        <dbReference type="EMBL" id="GIF90464.1"/>
    </source>
</evidence>
<dbReference type="RefSeq" id="WP_191842576.1">
    <property type="nucleotide sequence ID" value="NZ_BAAALB010000024.1"/>
</dbReference>
<dbReference type="Pfam" id="PF18895">
    <property type="entry name" value="T4SS_pilin"/>
    <property type="match status" value="1"/>
</dbReference>
<dbReference type="AlphaFoldDB" id="A0A8J3JXU4"/>
<gene>
    <name evidence="2" type="ORF">Cch02nite_39080</name>
</gene>
<dbReference type="InterPro" id="IPR043993">
    <property type="entry name" value="T4SS_pilin"/>
</dbReference>
<feature type="transmembrane region" description="Helical" evidence="1">
    <location>
        <begin position="31"/>
        <end position="52"/>
    </location>
</feature>
<keyword evidence="1" id="KW-1133">Transmembrane helix</keyword>